<dbReference type="Proteomes" id="UP000484381">
    <property type="component" value="Unassembled WGS sequence"/>
</dbReference>
<gene>
    <name evidence="2" type="ORF">GCT13_31755</name>
</gene>
<accession>A0A7X1TJ99</accession>
<sequence>MTEREPVLLESGEPSMDKTGEPAIAHDTSPPSALPPEFESASLDTASAGAEAQRPAFPSPGPNMVGGMQQVTTRTERRESSPSMEQQQQLSGVPDVGLAHTSAGVDADLKSRSAFPPDDSMSAARGEQTSGTGLVGDPVMGTPLDDDPYDDEFRKDYDALTTQTWVRHMMNIGVPTHMAPRLDRTSDIAGMTGNGLNRVPASIGSRAIQKVARNDSRPLCGTVGNGLRATDAAFRQAAAIADTQAVE</sequence>
<comment type="caution">
    <text evidence="2">The sequence shown here is derived from an EMBL/GenBank/DDBJ whole genome shotgun (WGS) entry which is preliminary data.</text>
</comment>
<name>A0A7X1TJ99_9BURK</name>
<keyword evidence="3" id="KW-1185">Reference proteome</keyword>
<dbReference type="EMBL" id="WHNP01000041">
    <property type="protein sequence ID" value="MPW21330.1"/>
    <property type="molecule type" value="Genomic_DNA"/>
</dbReference>
<feature type="compositionally biased region" description="Polar residues" evidence="1">
    <location>
        <begin position="81"/>
        <end position="91"/>
    </location>
</feature>
<evidence type="ECO:0000313" key="3">
    <source>
        <dbReference type="Proteomes" id="UP000484381"/>
    </source>
</evidence>
<organism evidence="2 3">
    <name type="scientific">Paraburkholderia franconis</name>
    <dbReference type="NCBI Taxonomy" id="2654983"/>
    <lineage>
        <taxon>Bacteria</taxon>
        <taxon>Pseudomonadati</taxon>
        <taxon>Pseudomonadota</taxon>
        <taxon>Betaproteobacteria</taxon>
        <taxon>Burkholderiales</taxon>
        <taxon>Burkholderiaceae</taxon>
        <taxon>Paraburkholderia</taxon>
    </lineage>
</organism>
<evidence type="ECO:0000313" key="2">
    <source>
        <dbReference type="EMBL" id="MPW21330.1"/>
    </source>
</evidence>
<feature type="region of interest" description="Disordered" evidence="1">
    <location>
        <begin position="1"/>
        <end position="142"/>
    </location>
</feature>
<reference evidence="2 3" key="1">
    <citation type="submission" date="2019-10" db="EMBL/GenBank/DDBJ databases">
        <title>Paraburkholderia sp. isolated from nodules of Mimosa pudica from Brazilian Atlantic Forest soils.</title>
        <authorList>
            <person name="Paulitsch F."/>
            <person name="Hungria M."/>
            <person name="Dall'Agnol R."/>
        </authorList>
    </citation>
    <scope>NUCLEOTIDE SEQUENCE [LARGE SCALE GENOMIC DNA]</scope>
    <source>
        <strain evidence="2 3">CNPSo 3157</strain>
    </source>
</reference>
<dbReference type="AlphaFoldDB" id="A0A7X1TJ99"/>
<evidence type="ECO:0000256" key="1">
    <source>
        <dbReference type="SAM" id="MobiDB-lite"/>
    </source>
</evidence>
<protein>
    <submittedName>
        <fullName evidence="2">Uncharacterized protein</fullName>
    </submittedName>
</protein>
<dbReference type="RefSeq" id="WP_152764920.1">
    <property type="nucleotide sequence ID" value="NZ_WHNP01000041.1"/>
</dbReference>
<proteinExistence type="predicted"/>